<sequence>MFIVGLGTANPPQRYTQAECLRALQAHPCYDALKPSSQALIARILQHPHGIATRHFALDDLAQAFELAPDVMQQRFDENAPKLATEAAFRALADAGITVEDIDAVVISTCTGYLCPGLTSYVIERMGLKPDTLALDLVGQGCGAAIPNLRTSEALIAAGRAQHVLSVCVEVCSAAMYLDDDAGVLVSACLFGDGAGAAVLSAEPGTGPQVEWLDTYALTHPEDRDLLRFEHRHGLLRNILSPQVPERAAHYAEAVLMPMLQKHSLAQSDIAGWVWHGGGKNVLDALQAKLGLADSAVRHSRRILNDYGNLSSAFVYFVLQAALADQPQSGWWWMSSFGAGFSCHGGLLKVTA</sequence>
<dbReference type="PANTHER" id="PTHR11877">
    <property type="entry name" value="HYDROXYMETHYLGLUTARYL-COA SYNTHASE"/>
    <property type="match status" value="1"/>
</dbReference>
<dbReference type="InterPro" id="IPR001099">
    <property type="entry name" value="Chalcone/stilbene_synt_N"/>
</dbReference>
<feature type="domain" description="Chalcone/stilbene synthase C-terminal" evidence="5">
    <location>
        <begin position="240"/>
        <end position="322"/>
    </location>
</feature>
<evidence type="ECO:0000313" key="7">
    <source>
        <dbReference type="Proteomes" id="UP000245081"/>
    </source>
</evidence>
<proteinExistence type="inferred from homology"/>
<keyword evidence="7" id="KW-1185">Reference proteome</keyword>
<dbReference type="EMBL" id="BDOQ01000003">
    <property type="protein sequence ID" value="GBG13340.1"/>
    <property type="molecule type" value="Genomic_DNA"/>
</dbReference>
<evidence type="ECO:0000256" key="1">
    <source>
        <dbReference type="ARBA" id="ARBA00005531"/>
    </source>
</evidence>
<dbReference type="InterPro" id="IPR016039">
    <property type="entry name" value="Thiolase-like"/>
</dbReference>
<keyword evidence="2" id="KW-0808">Transferase</keyword>
<feature type="domain" description="Chalcone/stilbene synthase N-terminal" evidence="4">
    <location>
        <begin position="75"/>
        <end position="204"/>
    </location>
</feature>
<dbReference type="PIRSF" id="PIRSF000451">
    <property type="entry name" value="PKS_III"/>
    <property type="match status" value="1"/>
</dbReference>
<dbReference type="Gene3D" id="3.40.47.10">
    <property type="match status" value="2"/>
</dbReference>
<feature type="active site" description="Acyl-thioester intermediate" evidence="3">
    <location>
        <position position="142"/>
    </location>
</feature>
<protein>
    <submittedName>
        <fullName evidence="6">3-oxoacyl-(Acyl-carrier-protein) synthase 3</fullName>
    </submittedName>
</protein>
<dbReference type="GO" id="GO:0016747">
    <property type="term" value="F:acyltransferase activity, transferring groups other than amino-acyl groups"/>
    <property type="evidence" value="ECO:0007669"/>
    <property type="project" value="InterPro"/>
</dbReference>
<reference evidence="6 7" key="1">
    <citation type="journal article" date="2018" name="Environ. Microbiol.">
        <title>Isolation and genomic characterization of Novimethylophilus kurashikiensis gen. nov. sp. nov., a new lanthanide-dependent methylotrophic species of Methylophilaceae.</title>
        <authorList>
            <person name="Lv H."/>
            <person name="Sahin N."/>
            <person name="Tani A."/>
        </authorList>
    </citation>
    <scope>NUCLEOTIDE SEQUENCE [LARGE SCALE GENOMIC DNA]</scope>
    <source>
        <strain evidence="6 7">La2-4</strain>
    </source>
</reference>
<evidence type="ECO:0000259" key="5">
    <source>
        <dbReference type="Pfam" id="PF02797"/>
    </source>
</evidence>
<evidence type="ECO:0000313" key="6">
    <source>
        <dbReference type="EMBL" id="GBG13340.1"/>
    </source>
</evidence>
<evidence type="ECO:0000256" key="3">
    <source>
        <dbReference type="PIRSR" id="PIRSR000451-1"/>
    </source>
</evidence>
<accession>A0A2R5F4J8</accession>
<dbReference type="PANTHER" id="PTHR11877:SF46">
    <property type="entry name" value="TYPE III POLYKETIDE SYNTHASE A"/>
    <property type="match status" value="1"/>
</dbReference>
<dbReference type="AlphaFoldDB" id="A0A2R5F4J8"/>
<dbReference type="GO" id="GO:0030639">
    <property type="term" value="P:polyketide biosynthetic process"/>
    <property type="evidence" value="ECO:0007669"/>
    <property type="project" value="TreeGrafter"/>
</dbReference>
<comment type="caution">
    <text evidence="6">The sequence shown here is derived from an EMBL/GenBank/DDBJ whole genome shotgun (WGS) entry which is preliminary data.</text>
</comment>
<evidence type="ECO:0000259" key="4">
    <source>
        <dbReference type="Pfam" id="PF00195"/>
    </source>
</evidence>
<organism evidence="6 7">
    <name type="scientific">Novimethylophilus kurashikiensis</name>
    <dbReference type="NCBI Taxonomy" id="1825523"/>
    <lineage>
        <taxon>Bacteria</taxon>
        <taxon>Pseudomonadati</taxon>
        <taxon>Pseudomonadota</taxon>
        <taxon>Betaproteobacteria</taxon>
        <taxon>Nitrosomonadales</taxon>
        <taxon>Methylophilaceae</taxon>
        <taxon>Novimethylophilus</taxon>
    </lineage>
</organism>
<evidence type="ECO:0000256" key="2">
    <source>
        <dbReference type="ARBA" id="ARBA00022679"/>
    </source>
</evidence>
<dbReference type="RefSeq" id="WP_109014555.1">
    <property type="nucleotide sequence ID" value="NZ_BDOQ01000003.1"/>
</dbReference>
<dbReference type="InterPro" id="IPR012328">
    <property type="entry name" value="Chalcone/stilbene_synt_C"/>
</dbReference>
<dbReference type="Proteomes" id="UP000245081">
    <property type="component" value="Unassembled WGS sequence"/>
</dbReference>
<dbReference type="Pfam" id="PF02797">
    <property type="entry name" value="Chal_sti_synt_C"/>
    <property type="match status" value="1"/>
</dbReference>
<dbReference type="InterPro" id="IPR011141">
    <property type="entry name" value="Polyketide_synthase_type-III"/>
</dbReference>
<name>A0A2R5F4J8_9PROT</name>
<dbReference type="Pfam" id="PF00195">
    <property type="entry name" value="Chal_sti_synt_N"/>
    <property type="match status" value="1"/>
</dbReference>
<dbReference type="SUPFAM" id="SSF53901">
    <property type="entry name" value="Thiolase-like"/>
    <property type="match status" value="1"/>
</dbReference>
<dbReference type="OrthoDB" id="9786288at2"/>
<gene>
    <name evidence="6" type="ORF">NMK_0886</name>
</gene>
<comment type="similarity">
    <text evidence="1">Belongs to the thiolase-like superfamily. Chalcone/stilbene synthases family.</text>
</comment>